<proteinExistence type="predicted"/>
<organism evidence="1">
    <name type="scientific">Balaenoptera musculus</name>
    <name type="common">Blue whale</name>
    <dbReference type="NCBI Taxonomy" id="9771"/>
    <lineage>
        <taxon>Eukaryota</taxon>
        <taxon>Metazoa</taxon>
        <taxon>Chordata</taxon>
        <taxon>Craniata</taxon>
        <taxon>Vertebrata</taxon>
        <taxon>Euteleostomi</taxon>
        <taxon>Mammalia</taxon>
        <taxon>Eutheria</taxon>
        <taxon>Laurasiatheria</taxon>
        <taxon>Artiodactyla</taxon>
        <taxon>Whippomorpha</taxon>
        <taxon>Cetacea</taxon>
        <taxon>Mysticeti</taxon>
        <taxon>Balaenopteridae</taxon>
        <taxon>Balaenoptera</taxon>
    </lineage>
</organism>
<evidence type="ECO:0000313" key="1">
    <source>
        <dbReference type="Ensembl" id="ENSBMSP00010000108.1"/>
    </source>
</evidence>
<accession>A0A8C0C2W5</accession>
<dbReference type="AlphaFoldDB" id="A0A8C0C2W5"/>
<name>A0A8C0C2W5_BALMU</name>
<protein>
    <submittedName>
        <fullName evidence="1">Uncharacterized protein</fullName>
    </submittedName>
</protein>
<sequence length="416" mass="49217">MTLLPKAIYRFNAIPIKLPMAFFTELEQKISQFVWKHKRPRIAKAILRMKNGAGGIRLADFRLYYKATVIKTVWYWHNNRNIDQWNRIESPEINPRTYGHLIFDKGGKHIHWRKDSLFNKWCWENWTGTCKRMKLGHSVTPYTKINSKWIKDLNVRPDTIKLLEENIGRTLYDIHHSKILFDPDPREMEIKTQINKWDLMKFKSFCTAKETINKTKRQPSEWEKIFANEATHKGLISKIYKQLMQLNNKKTNNTIHKWAEDLNRHFSKEDIQIANRHMKECSTSLIIRELQLKTTMRYHLTLVRMAIIKKSRNNKCWRGCGEKGPLLHCWWECKLIQPLWRTVWRFLKKLQIELPYDPAIPLLGIYPEKTIIQKDPTHQHLIFSKCVSDTGLLSPSGLLTVFGAHEVAHGTPADAQ</sequence>
<dbReference type="OMA" id="TIRCHLI"/>
<dbReference type="GeneTree" id="ENSGT01150000286946"/>
<dbReference type="Ensembl" id="ENSBMST00010000122.1">
    <property type="protein sequence ID" value="ENSBMSP00010000108.1"/>
    <property type="gene ID" value="ENSBMSG00010000105.1"/>
</dbReference>
<reference evidence="1" key="1">
    <citation type="submission" date="2023-09" db="UniProtKB">
        <authorList>
            <consortium name="Ensembl"/>
        </authorList>
    </citation>
    <scope>IDENTIFICATION</scope>
</reference>
<dbReference type="PANTHER" id="PTHR19446">
    <property type="entry name" value="REVERSE TRANSCRIPTASES"/>
    <property type="match status" value="1"/>
</dbReference>